<protein>
    <recommendedName>
        <fullName evidence="4">Phosphoglycerate mutase-like protein</fullName>
    </recommendedName>
</protein>
<dbReference type="SMART" id="SM00855">
    <property type="entry name" value="PGAM"/>
    <property type="match status" value="1"/>
</dbReference>
<dbReference type="PANTHER" id="PTHR46192">
    <property type="entry name" value="BROAD-RANGE ACID PHOSPHATASE DET1"/>
    <property type="match status" value="1"/>
</dbReference>
<dbReference type="AlphaFoldDB" id="A0AAN6M2K9"/>
<dbReference type="CDD" id="cd07067">
    <property type="entry name" value="HP_PGM_like"/>
    <property type="match status" value="1"/>
</dbReference>
<dbReference type="Pfam" id="PF00300">
    <property type="entry name" value="His_Phos_1"/>
    <property type="match status" value="1"/>
</dbReference>
<evidence type="ECO:0008006" key="4">
    <source>
        <dbReference type="Google" id="ProtNLM"/>
    </source>
</evidence>
<sequence length="555" mass="62598">MGKPRMIILVRHAQSEGNKNRDIHQFIPDHRVKLTQLGWTQAEEAGRQLRSLLKPDDTLQFFTSPYRRTRETTEGILRTLTSDDPDPSPFPRNKITVFEEPRLREQDFGNFQPCSAEMERMWQERADYGHFFYRIPNGESAADAYDRVSGFNESMWRQFNEPDFPSVCVLVTHGLMTRVFLMKWYHWSVEYFEDLRNVNHCEFIVMKQNPTNSKFVLENELRTWSALKKRAAAEGKTSSTPTSSRPNPLTTSSGNSTSSPVVPIRRWGGCANGCNHDKMNWPKRVMRKNTADFLGSQPPVAPLAHLASERDEHPIASQEPDHTPTIKEPSPLKPARKSSTKLAQGPVTPLSPNDASDDASSEGQILSSEAEDSGPVPPRKQQHHHQHHHAAPRTSAILRHLQPPFNAGEGFSDDSDYFPGMQHLHVQQSVSRRVQREKSKERKAARKQTEKGWMQESGMYSGARADTLGDGDELSDGGSATFVKVVSPTTLEGGENMPILKEALKGDMAVEKGAEAETQAEDDKELAALSLEKKISEEDIEKMKEEDRKTLSEVY</sequence>
<gene>
    <name evidence="2" type="ORF">GRF29_19g975635</name>
</gene>
<dbReference type="SUPFAM" id="SSF53254">
    <property type="entry name" value="Phosphoglycerate mutase-like"/>
    <property type="match status" value="1"/>
</dbReference>
<feature type="region of interest" description="Disordered" evidence="1">
    <location>
        <begin position="312"/>
        <end position="479"/>
    </location>
</feature>
<feature type="compositionally biased region" description="Basic and acidic residues" evidence="1">
    <location>
        <begin position="312"/>
        <end position="325"/>
    </location>
</feature>
<feature type="region of interest" description="Disordered" evidence="1">
    <location>
        <begin position="536"/>
        <end position="555"/>
    </location>
</feature>
<dbReference type="InterPro" id="IPR029033">
    <property type="entry name" value="His_PPase_superfam"/>
</dbReference>
<keyword evidence="3" id="KW-1185">Reference proteome</keyword>
<comment type="caution">
    <text evidence="2">The sequence shown here is derived from an EMBL/GenBank/DDBJ whole genome shotgun (WGS) entry which is preliminary data.</text>
</comment>
<feature type="compositionally biased region" description="Low complexity" evidence="1">
    <location>
        <begin position="237"/>
        <end position="253"/>
    </location>
</feature>
<proteinExistence type="predicted"/>
<dbReference type="EMBL" id="WVTA01000003">
    <property type="protein sequence ID" value="KAK3214668.1"/>
    <property type="molecule type" value="Genomic_DNA"/>
</dbReference>
<dbReference type="Gene3D" id="3.40.50.1240">
    <property type="entry name" value="Phosphoglycerate mutase-like"/>
    <property type="match status" value="1"/>
</dbReference>
<evidence type="ECO:0000256" key="1">
    <source>
        <dbReference type="SAM" id="MobiDB-lite"/>
    </source>
</evidence>
<evidence type="ECO:0000313" key="3">
    <source>
        <dbReference type="Proteomes" id="UP001280581"/>
    </source>
</evidence>
<feature type="compositionally biased region" description="Basic and acidic residues" evidence="1">
    <location>
        <begin position="434"/>
        <end position="450"/>
    </location>
</feature>
<dbReference type="InterPro" id="IPR052765">
    <property type="entry name" value="PGM-Related"/>
</dbReference>
<evidence type="ECO:0000313" key="2">
    <source>
        <dbReference type="EMBL" id="KAK3214668.1"/>
    </source>
</evidence>
<name>A0AAN6M2K9_9PLEO</name>
<organism evidence="2 3">
    <name type="scientific">Pseudopithomyces chartarum</name>
    <dbReference type="NCBI Taxonomy" id="1892770"/>
    <lineage>
        <taxon>Eukaryota</taxon>
        <taxon>Fungi</taxon>
        <taxon>Dikarya</taxon>
        <taxon>Ascomycota</taxon>
        <taxon>Pezizomycotina</taxon>
        <taxon>Dothideomycetes</taxon>
        <taxon>Pleosporomycetidae</taxon>
        <taxon>Pleosporales</taxon>
        <taxon>Massarineae</taxon>
        <taxon>Didymosphaeriaceae</taxon>
        <taxon>Pseudopithomyces</taxon>
    </lineage>
</organism>
<accession>A0AAN6M2K9</accession>
<dbReference type="Proteomes" id="UP001280581">
    <property type="component" value="Unassembled WGS sequence"/>
</dbReference>
<feature type="compositionally biased region" description="Basic residues" evidence="1">
    <location>
        <begin position="380"/>
        <end position="391"/>
    </location>
</feature>
<reference evidence="2 3" key="1">
    <citation type="submission" date="2021-02" db="EMBL/GenBank/DDBJ databases">
        <title>Genome assembly of Pseudopithomyces chartarum.</title>
        <authorList>
            <person name="Jauregui R."/>
            <person name="Singh J."/>
            <person name="Voisey C."/>
        </authorList>
    </citation>
    <scope>NUCLEOTIDE SEQUENCE [LARGE SCALE GENOMIC DNA]</scope>
    <source>
        <strain evidence="2 3">AGR01</strain>
    </source>
</reference>
<feature type="region of interest" description="Disordered" evidence="1">
    <location>
        <begin position="228"/>
        <end position="264"/>
    </location>
</feature>
<dbReference type="InterPro" id="IPR013078">
    <property type="entry name" value="His_Pase_superF_clade-1"/>
</dbReference>